<keyword evidence="2" id="KW-1133">Transmembrane helix</keyword>
<dbReference type="RefSeq" id="WP_210901040.1">
    <property type="nucleotide sequence ID" value="NZ_CP071696.1"/>
</dbReference>
<evidence type="ECO:0000313" key="5">
    <source>
        <dbReference type="EMBL" id="QTX05755.1"/>
    </source>
</evidence>
<dbReference type="PANTHER" id="PTHR48148">
    <property type="entry name" value="KERATINOCYTE PROLINE-RICH PROTEIN"/>
    <property type="match status" value="1"/>
</dbReference>
<keyword evidence="2" id="KW-0472">Membrane</keyword>
<protein>
    <submittedName>
        <fullName evidence="5">Choice-of-anchor A family protein</fullName>
    </submittedName>
</protein>
<evidence type="ECO:0000259" key="4">
    <source>
        <dbReference type="Pfam" id="PF20597"/>
    </source>
</evidence>
<reference evidence="5" key="1">
    <citation type="submission" date="2021-03" db="EMBL/GenBank/DDBJ databases">
        <title>Agromyces archimandritus sp. nov., isolated from the cockroach Archimandrita tessellata.</title>
        <authorList>
            <person name="Guzman J."/>
            <person name="Ortuzar M."/>
            <person name="Poehlein A."/>
            <person name="Daniel R."/>
            <person name="Trujillo M."/>
            <person name="Vilcinskas A."/>
        </authorList>
    </citation>
    <scope>NUCLEOTIDE SEQUENCE</scope>
    <source>
        <strain evidence="5">G127AT</strain>
    </source>
</reference>
<gene>
    <name evidence="5" type="ORF">G127AT_06000</name>
</gene>
<dbReference type="InterPro" id="IPR026588">
    <property type="entry name" value="Choice_anch_A"/>
</dbReference>
<dbReference type="InterPro" id="IPR045826">
    <property type="entry name" value="SpaA_PFL_dom_2"/>
</dbReference>
<feature type="domain" description="SpaA-like prealbumin fold" evidence="3">
    <location>
        <begin position="376"/>
        <end position="475"/>
    </location>
</feature>
<evidence type="ECO:0000256" key="1">
    <source>
        <dbReference type="SAM" id="MobiDB-lite"/>
    </source>
</evidence>
<name>A0A975FP37_9MICO</name>
<feature type="compositionally biased region" description="Pro residues" evidence="1">
    <location>
        <begin position="605"/>
        <end position="616"/>
    </location>
</feature>
<dbReference type="Proteomes" id="UP000671914">
    <property type="component" value="Chromosome"/>
</dbReference>
<feature type="region of interest" description="Disordered" evidence="1">
    <location>
        <begin position="476"/>
        <end position="627"/>
    </location>
</feature>
<dbReference type="PRINTS" id="PR01217">
    <property type="entry name" value="PRICHEXTENSN"/>
</dbReference>
<dbReference type="NCBIfam" id="TIGR04215">
    <property type="entry name" value="choice_anch_A"/>
    <property type="match status" value="1"/>
</dbReference>
<sequence length="654" mass="66933">MTRTRTRNRTIGALGALALGGLIALPGLVPPTAEAAPIAAVNPVTLGERANSGFLVFVRGDVQLGPSSDEAEGTIAAGGDLRFHQAYNVAAGRPPASTFRSPGDDADTYLYVGGRVSWGASSSALSIHNGGYVKIAGGDFDVLHKNPNSTEIVRPGETSPDASPRIFNDRIAQPAASVADTTGAPDFDAAFARYTELSSGFGQCTPSNELLDGPGENALPVPRPIDRHVSQVYLDLIPGRTNVVTMTGAELANIDQIGFLNGQRATRDTPVLINIVGGDFEGPIPRQGWDASQAPYVLFNFPDASRVHVTANTAELNGTLYAPAARVAWQATQNISGNVIAAEFVHGLDRAAGLAGHSRELHELPFDAELSCDENTGRLTLVKEVLGSDEDPRSWTLTGTAADGETISGSTGDPAVTGAEVPAGQHVLEESGGPADVDDYVVGGWMCGPRGEEGSLVMEGGVVTVPPGGDIVCTIVNTYAPPTPEPTPTPTPEPGPSPTPGPTETPEPSPTPGPTETPEPAPTPTPPVTPTPTPTEPEPTEPEPTTPGPTTPGPAPETNAPETTEPETTAPETTAPETTAPETSAPETTAPETSAPAPGSTEPETPAPAPATPSPGPGGVAGTGVDPWPLAGLAAILLAAGLGFALRRRPSTHD</sequence>
<dbReference type="AlphaFoldDB" id="A0A975FP37"/>
<evidence type="ECO:0000256" key="2">
    <source>
        <dbReference type="SAM" id="Phobius"/>
    </source>
</evidence>
<feature type="transmembrane region" description="Helical" evidence="2">
    <location>
        <begin position="628"/>
        <end position="646"/>
    </location>
</feature>
<feature type="compositionally biased region" description="Pro residues" evidence="1">
    <location>
        <begin position="481"/>
        <end position="555"/>
    </location>
</feature>
<keyword evidence="6" id="KW-1185">Reference proteome</keyword>
<feature type="compositionally biased region" description="Low complexity" evidence="1">
    <location>
        <begin position="556"/>
        <end position="604"/>
    </location>
</feature>
<proteinExistence type="predicted"/>
<evidence type="ECO:0000313" key="6">
    <source>
        <dbReference type="Proteomes" id="UP000671914"/>
    </source>
</evidence>
<accession>A0A975FP37</accession>
<evidence type="ECO:0000259" key="3">
    <source>
        <dbReference type="Pfam" id="PF19403"/>
    </source>
</evidence>
<dbReference type="EMBL" id="CP071696">
    <property type="protein sequence ID" value="QTX05755.1"/>
    <property type="molecule type" value="Genomic_DNA"/>
</dbReference>
<dbReference type="Pfam" id="PF19403">
    <property type="entry name" value="SpaA_2"/>
    <property type="match status" value="1"/>
</dbReference>
<dbReference type="Pfam" id="PF20597">
    <property type="entry name" value="pAdhesive_15"/>
    <property type="match status" value="1"/>
</dbReference>
<dbReference type="KEGG" id="aarc:G127AT_06000"/>
<feature type="region of interest" description="Disordered" evidence="1">
    <location>
        <begin position="392"/>
        <end position="412"/>
    </location>
</feature>
<feature type="domain" description="Choice-of-anchor A" evidence="4">
    <location>
        <begin position="50"/>
        <end position="346"/>
    </location>
</feature>
<organism evidence="5 6">
    <name type="scientific">Agromyces archimandritae</name>
    <dbReference type="NCBI Taxonomy" id="2781962"/>
    <lineage>
        <taxon>Bacteria</taxon>
        <taxon>Bacillati</taxon>
        <taxon>Actinomycetota</taxon>
        <taxon>Actinomycetes</taxon>
        <taxon>Micrococcales</taxon>
        <taxon>Microbacteriaceae</taxon>
        <taxon>Agromyces</taxon>
    </lineage>
</organism>
<dbReference type="PANTHER" id="PTHR48148:SF3">
    <property type="entry name" value="KERATINOCYTE PROLINE-RICH PROTEIN"/>
    <property type="match status" value="1"/>
</dbReference>
<keyword evidence="2" id="KW-0812">Transmembrane</keyword>